<name>A0ABV1A346_9TELE</name>
<evidence type="ECO:0000256" key="1">
    <source>
        <dbReference type="SAM" id="MobiDB-lite"/>
    </source>
</evidence>
<feature type="compositionally biased region" description="Basic and acidic residues" evidence="1">
    <location>
        <begin position="52"/>
        <end position="70"/>
    </location>
</feature>
<evidence type="ECO:0000313" key="3">
    <source>
        <dbReference type="Proteomes" id="UP001469553"/>
    </source>
</evidence>
<comment type="caution">
    <text evidence="2">The sequence shown here is derived from an EMBL/GenBank/DDBJ whole genome shotgun (WGS) entry which is preliminary data.</text>
</comment>
<feature type="compositionally biased region" description="Basic and acidic residues" evidence="1">
    <location>
        <begin position="78"/>
        <end position="95"/>
    </location>
</feature>
<feature type="region of interest" description="Disordered" evidence="1">
    <location>
        <begin position="52"/>
        <end position="141"/>
    </location>
</feature>
<protein>
    <submittedName>
        <fullName evidence="2">Uncharacterized protein</fullName>
    </submittedName>
</protein>
<reference evidence="2 3" key="1">
    <citation type="submission" date="2021-06" db="EMBL/GenBank/DDBJ databases">
        <authorList>
            <person name="Palmer J.M."/>
        </authorList>
    </citation>
    <scope>NUCLEOTIDE SEQUENCE [LARGE SCALE GENOMIC DNA]</scope>
    <source>
        <strain evidence="2 3">AS_MEX2019</strain>
        <tissue evidence="2">Muscle</tissue>
    </source>
</reference>
<sequence length="310" mass="34841">MNKRHGFLGKLDTKDILKLQGDLKLEIMQTKSPDRKEQRKIEYKLSEKWLEQSKLRDMKRQEKGEKRQEKPAAAVLIRSDEETIVRRRPEPELPADHQQAAAAPQNKKVNEPVVIPKAPTGDQKSRNDSFKPEEKTASSWLSPQRVLSGWWNTGLQTMSQNNKGKVEGAPLYPTDQVGAHGKIFHPSGENLAEDAFPMVEVANPNPGTADNPQPATILVYRPWTQEDRSAALKGIPPIQEGVEEFLAAITELRGSLHLNGREMLQCFTQLFGHRWCRVVGDYTGCDAVGQPLDQGSQALQEALNPLFERI</sequence>
<evidence type="ECO:0000313" key="2">
    <source>
        <dbReference type="EMBL" id="MEQ2312973.1"/>
    </source>
</evidence>
<organism evidence="2 3">
    <name type="scientific">Ameca splendens</name>
    <dbReference type="NCBI Taxonomy" id="208324"/>
    <lineage>
        <taxon>Eukaryota</taxon>
        <taxon>Metazoa</taxon>
        <taxon>Chordata</taxon>
        <taxon>Craniata</taxon>
        <taxon>Vertebrata</taxon>
        <taxon>Euteleostomi</taxon>
        <taxon>Actinopterygii</taxon>
        <taxon>Neopterygii</taxon>
        <taxon>Teleostei</taxon>
        <taxon>Neoteleostei</taxon>
        <taxon>Acanthomorphata</taxon>
        <taxon>Ovalentaria</taxon>
        <taxon>Atherinomorphae</taxon>
        <taxon>Cyprinodontiformes</taxon>
        <taxon>Goodeidae</taxon>
        <taxon>Ameca</taxon>
    </lineage>
</organism>
<feature type="compositionally biased region" description="Basic and acidic residues" evidence="1">
    <location>
        <begin position="123"/>
        <end position="136"/>
    </location>
</feature>
<accession>A0ABV1A346</accession>
<proteinExistence type="predicted"/>
<dbReference type="EMBL" id="JAHRIP010081240">
    <property type="protein sequence ID" value="MEQ2312973.1"/>
    <property type="molecule type" value="Genomic_DNA"/>
</dbReference>
<keyword evidence="3" id="KW-1185">Reference proteome</keyword>
<dbReference type="Proteomes" id="UP001469553">
    <property type="component" value="Unassembled WGS sequence"/>
</dbReference>
<gene>
    <name evidence="2" type="ORF">AMECASPLE_036876</name>
</gene>